<dbReference type="Proteomes" id="UP000184357">
    <property type="component" value="Unassembled WGS sequence"/>
</dbReference>
<evidence type="ECO:0000313" key="1">
    <source>
        <dbReference type="EMBL" id="SHG91599.1"/>
    </source>
</evidence>
<dbReference type="InterPro" id="IPR055948">
    <property type="entry name" value="DUF7526"/>
</dbReference>
<dbReference type="Pfam" id="PF24370">
    <property type="entry name" value="DUF7526"/>
    <property type="match status" value="1"/>
</dbReference>
<organism evidence="1 2">
    <name type="scientific">Halobaculum gomorrense</name>
    <dbReference type="NCBI Taxonomy" id="43928"/>
    <lineage>
        <taxon>Archaea</taxon>
        <taxon>Methanobacteriati</taxon>
        <taxon>Methanobacteriota</taxon>
        <taxon>Stenosarchaea group</taxon>
        <taxon>Halobacteria</taxon>
        <taxon>Halobacteriales</taxon>
        <taxon>Haloferacaceae</taxon>
        <taxon>Halobaculum</taxon>
    </lineage>
</organism>
<protein>
    <submittedName>
        <fullName evidence="1">Uncharacterized protein</fullName>
    </submittedName>
</protein>
<sequence>MRFGKRSDPIVRHRHCDTRPSQHPVVTDTITVEVLHTVEPNALDDAELQPALREIAESRYVVVGRTGGRQSWVDRIRAFLARDPVEAVTLVADEPASEGEEWTVAVEETDVPGVYEVESSL</sequence>
<proteinExistence type="predicted"/>
<accession>A0A1M5NR02</accession>
<gene>
    <name evidence="1" type="ORF">SAMN05443636_1309</name>
</gene>
<name>A0A1M5NR02_9EURY</name>
<dbReference type="AlphaFoldDB" id="A0A1M5NR02"/>
<dbReference type="EMBL" id="FQWV01000003">
    <property type="protein sequence ID" value="SHG91599.1"/>
    <property type="molecule type" value="Genomic_DNA"/>
</dbReference>
<reference evidence="1 2" key="1">
    <citation type="submission" date="2016-11" db="EMBL/GenBank/DDBJ databases">
        <authorList>
            <person name="Jaros S."/>
            <person name="Januszkiewicz K."/>
            <person name="Wedrychowicz H."/>
        </authorList>
    </citation>
    <scope>NUCLEOTIDE SEQUENCE [LARGE SCALE GENOMIC DNA]</scope>
    <source>
        <strain evidence="1 2">DSM 9297</strain>
    </source>
</reference>
<keyword evidence="2" id="KW-1185">Reference proteome</keyword>
<evidence type="ECO:0000313" key="2">
    <source>
        <dbReference type="Proteomes" id="UP000184357"/>
    </source>
</evidence>